<keyword evidence="6" id="KW-1185">Reference proteome</keyword>
<dbReference type="SUPFAM" id="SSF52540">
    <property type="entry name" value="P-loop containing nucleoside triphosphate hydrolases"/>
    <property type="match status" value="1"/>
</dbReference>
<gene>
    <name evidence="5" type="ORF">DSAG12_01904</name>
</gene>
<keyword evidence="1" id="KW-0813">Transport</keyword>
<dbReference type="PROSITE" id="PS00211">
    <property type="entry name" value="ABC_TRANSPORTER_1"/>
    <property type="match status" value="1"/>
</dbReference>
<dbReference type="GO" id="GO:0016887">
    <property type="term" value="F:ATP hydrolysis activity"/>
    <property type="evidence" value="ECO:0007669"/>
    <property type="project" value="InterPro"/>
</dbReference>
<dbReference type="GO" id="GO:0005886">
    <property type="term" value="C:plasma membrane"/>
    <property type="evidence" value="ECO:0007669"/>
    <property type="project" value="TreeGrafter"/>
</dbReference>
<evidence type="ECO:0000256" key="3">
    <source>
        <dbReference type="ARBA" id="ARBA00022840"/>
    </source>
</evidence>
<dbReference type="InterPro" id="IPR027417">
    <property type="entry name" value="P-loop_NTPase"/>
</dbReference>
<name>A0A5B9DBN3_9ARCH</name>
<feature type="domain" description="ABC transporter" evidence="4">
    <location>
        <begin position="6"/>
        <end position="226"/>
    </location>
</feature>
<proteinExistence type="predicted"/>
<reference evidence="5 6" key="1">
    <citation type="journal article" date="2020" name="Nature">
        <title>Isolation of an archaeon at the prokaryote-eukaryote interface.</title>
        <authorList>
            <person name="Imachi H."/>
            <person name="Nobu M.K."/>
            <person name="Nakahara N."/>
            <person name="Morono Y."/>
            <person name="Ogawara M."/>
            <person name="Takaki Y."/>
            <person name="Takano Y."/>
            <person name="Uematsu K."/>
            <person name="Ikuta T."/>
            <person name="Ito M."/>
            <person name="Matsui Y."/>
            <person name="Miyazaki M."/>
            <person name="Murata K."/>
            <person name="Saito Y."/>
            <person name="Sakai S."/>
            <person name="Song C."/>
            <person name="Tasumi E."/>
            <person name="Yamanaka Y."/>
            <person name="Yamaguchi T."/>
            <person name="Kamagata Y."/>
            <person name="Tamaki H."/>
            <person name="Takai K."/>
        </authorList>
    </citation>
    <scope>NUCLEOTIDE SEQUENCE [LARGE SCALE GENOMIC DNA]</scope>
    <source>
        <strain evidence="5 6">MK-D1</strain>
    </source>
</reference>
<reference evidence="5 6" key="2">
    <citation type="journal article" date="2024" name="Int. J. Syst. Evol. Microbiol.">
        <title>Promethearchaeum syntrophicum gen. nov., sp. nov., an anaerobic, obligately syntrophic archaeon, the first isolate of the lineage 'Asgard' archaea, and proposal of the new archaeal phylum Promethearchaeota phyl. nov. and kingdom Promethearchaeati regn. nov.</title>
        <authorList>
            <person name="Imachi H."/>
            <person name="Nobu M.K."/>
            <person name="Kato S."/>
            <person name="Takaki Y."/>
            <person name="Miyazaki M."/>
            <person name="Miyata M."/>
            <person name="Ogawara M."/>
            <person name="Saito Y."/>
            <person name="Sakai S."/>
            <person name="Tahara Y.O."/>
            <person name="Takano Y."/>
            <person name="Tasumi E."/>
            <person name="Uematsu K."/>
            <person name="Yoshimura T."/>
            <person name="Itoh T."/>
            <person name="Ohkuma M."/>
            <person name="Takai K."/>
        </authorList>
    </citation>
    <scope>NUCLEOTIDE SEQUENCE [LARGE SCALE GENOMIC DNA]</scope>
    <source>
        <strain evidence="5 6">MK-D1</strain>
    </source>
</reference>
<dbReference type="EMBL" id="CP042905">
    <property type="protein sequence ID" value="QEE16076.1"/>
    <property type="molecule type" value="Genomic_DNA"/>
</dbReference>
<accession>A0A5B9DBN3</accession>
<dbReference type="InterPro" id="IPR015854">
    <property type="entry name" value="ABC_transpr_LolD-like"/>
</dbReference>
<dbReference type="FunFam" id="3.40.50.300:FF:000032">
    <property type="entry name" value="Export ABC transporter ATP-binding protein"/>
    <property type="match status" value="1"/>
</dbReference>
<dbReference type="PROSITE" id="PS50893">
    <property type="entry name" value="ABC_TRANSPORTER_2"/>
    <property type="match status" value="1"/>
</dbReference>
<dbReference type="GO" id="GO:0005524">
    <property type="term" value="F:ATP binding"/>
    <property type="evidence" value="ECO:0007669"/>
    <property type="project" value="UniProtKB-KW"/>
</dbReference>
<dbReference type="PANTHER" id="PTHR24220:SF86">
    <property type="entry name" value="ABC TRANSPORTER ABCH.1"/>
    <property type="match status" value="1"/>
</dbReference>
<dbReference type="KEGG" id="psyt:DSAG12_01904"/>
<dbReference type="Proteomes" id="UP000321408">
    <property type="component" value="Chromosome"/>
</dbReference>
<dbReference type="SMART" id="SM00382">
    <property type="entry name" value="AAA"/>
    <property type="match status" value="1"/>
</dbReference>
<dbReference type="InterPro" id="IPR017871">
    <property type="entry name" value="ABC_transporter-like_CS"/>
</dbReference>
<evidence type="ECO:0000256" key="2">
    <source>
        <dbReference type="ARBA" id="ARBA00022741"/>
    </source>
</evidence>
<dbReference type="Gene3D" id="3.40.50.300">
    <property type="entry name" value="P-loop containing nucleotide triphosphate hydrolases"/>
    <property type="match status" value="1"/>
</dbReference>
<dbReference type="AlphaFoldDB" id="A0A5B9DBN3"/>
<dbReference type="InterPro" id="IPR017911">
    <property type="entry name" value="MacB-like_ATP-bd"/>
</dbReference>
<dbReference type="PANTHER" id="PTHR24220">
    <property type="entry name" value="IMPORT ATP-BINDING PROTEIN"/>
    <property type="match status" value="1"/>
</dbReference>
<dbReference type="RefSeq" id="WP_147662962.1">
    <property type="nucleotide sequence ID" value="NZ_CP042905.2"/>
</dbReference>
<keyword evidence="2" id="KW-0547">Nucleotide-binding</keyword>
<dbReference type="GO" id="GO:0098796">
    <property type="term" value="C:membrane protein complex"/>
    <property type="evidence" value="ECO:0007669"/>
    <property type="project" value="UniProtKB-ARBA"/>
</dbReference>
<keyword evidence="3 5" id="KW-0067">ATP-binding</keyword>
<evidence type="ECO:0000313" key="6">
    <source>
        <dbReference type="Proteomes" id="UP000321408"/>
    </source>
</evidence>
<dbReference type="CDD" id="cd03255">
    <property type="entry name" value="ABC_MJ0796_LolCDE_FtsE"/>
    <property type="match status" value="1"/>
</dbReference>
<dbReference type="InterPro" id="IPR003593">
    <property type="entry name" value="AAA+_ATPase"/>
</dbReference>
<sequence>MPEVMIKLENVQKEFRLRGNIIRALVDINLKINAGEFVVLMGPTGCGKTTLLNVMSGLDLPDDGTVILDGDRIDRASEERLSDIRRRKIGFVFQDFNLVENLTAIENVEAVLWPGPLRTKEINNRAMSALAKVDAHERMNNHPKELSGGEKQRVAIARAIIHKPRIIFADEPTGNLHHAAATQVMELLKSLNKEMGTTTIIVTHDKNLVKYGTRLVEMEHGRIIKS</sequence>
<evidence type="ECO:0000313" key="5">
    <source>
        <dbReference type="EMBL" id="QEE16076.1"/>
    </source>
</evidence>
<evidence type="ECO:0000259" key="4">
    <source>
        <dbReference type="PROSITE" id="PS50893"/>
    </source>
</evidence>
<organism evidence="5 6">
    <name type="scientific">Promethearchaeum syntrophicum</name>
    <dbReference type="NCBI Taxonomy" id="2594042"/>
    <lineage>
        <taxon>Archaea</taxon>
        <taxon>Promethearchaeati</taxon>
        <taxon>Promethearchaeota</taxon>
        <taxon>Promethearchaeia</taxon>
        <taxon>Promethearchaeales</taxon>
        <taxon>Promethearchaeaceae</taxon>
        <taxon>Promethearchaeum</taxon>
    </lineage>
</organism>
<dbReference type="OrthoDB" id="44250at2157"/>
<dbReference type="GO" id="GO:0022857">
    <property type="term" value="F:transmembrane transporter activity"/>
    <property type="evidence" value="ECO:0007669"/>
    <property type="project" value="UniProtKB-ARBA"/>
</dbReference>
<dbReference type="InterPro" id="IPR003439">
    <property type="entry name" value="ABC_transporter-like_ATP-bd"/>
</dbReference>
<dbReference type="GeneID" id="41329895"/>
<dbReference type="Pfam" id="PF00005">
    <property type="entry name" value="ABC_tran"/>
    <property type="match status" value="1"/>
</dbReference>
<protein>
    <submittedName>
        <fullName evidence="5">ABC transporter ATP-binding protein</fullName>
    </submittedName>
</protein>
<evidence type="ECO:0000256" key="1">
    <source>
        <dbReference type="ARBA" id="ARBA00022448"/>
    </source>
</evidence>